<comment type="caution">
    <text evidence="2">The sequence shown here is derived from an EMBL/GenBank/DDBJ whole genome shotgun (WGS) entry which is preliminary data.</text>
</comment>
<reference evidence="2 3" key="1">
    <citation type="journal article" date="2003" name="Int. J. Syst. Evol. Microbiol.">
        <title>Bacillus nealsonii sp. nov., isolated from a spacecraft-assembly facility, whose spores are gamma-radiation resistant.</title>
        <authorList>
            <person name="Venkateswaran K."/>
            <person name="Kempf M."/>
            <person name="Chen F."/>
            <person name="Satomi M."/>
            <person name="Nicholson W."/>
            <person name="Kern R."/>
        </authorList>
    </citation>
    <scope>NUCLEOTIDE SEQUENCE [LARGE SCALE GENOMIC DNA]</scope>
    <source>
        <strain evidence="2 3">FO-92</strain>
    </source>
</reference>
<protein>
    <submittedName>
        <fullName evidence="2">Uncharacterized protein</fullName>
    </submittedName>
</protein>
<sequence>MWIKIIKKNKLKVVRIIKKHETQKTNENYLSNDDKVFVPEEFANAQKATGDNIGVKNYNINSFPKFVRIAGYLFIGLLCLFVLLSILLILFF</sequence>
<evidence type="ECO:0000256" key="1">
    <source>
        <dbReference type="SAM" id="Phobius"/>
    </source>
</evidence>
<organism evidence="2 3">
    <name type="scientific">Niallia nealsonii</name>
    <dbReference type="NCBI Taxonomy" id="115979"/>
    <lineage>
        <taxon>Bacteria</taxon>
        <taxon>Bacillati</taxon>
        <taxon>Bacillota</taxon>
        <taxon>Bacilli</taxon>
        <taxon>Bacillales</taxon>
        <taxon>Bacillaceae</taxon>
        <taxon>Niallia</taxon>
    </lineage>
</organism>
<keyword evidence="1" id="KW-0472">Membrane</keyword>
<accession>A0A2N0Z6X8</accession>
<evidence type="ECO:0000313" key="3">
    <source>
        <dbReference type="Proteomes" id="UP000233375"/>
    </source>
</evidence>
<keyword evidence="1" id="KW-0812">Transmembrane</keyword>
<dbReference type="AlphaFoldDB" id="A0A2N0Z6X8"/>
<name>A0A2N0Z6X8_9BACI</name>
<proteinExistence type="predicted"/>
<evidence type="ECO:0000313" key="2">
    <source>
        <dbReference type="EMBL" id="PKG25247.1"/>
    </source>
</evidence>
<gene>
    <name evidence="2" type="ORF">CWS01_02510</name>
</gene>
<keyword evidence="1" id="KW-1133">Transmembrane helix</keyword>
<dbReference type="EMBL" id="PISE01000005">
    <property type="protein sequence ID" value="PKG25247.1"/>
    <property type="molecule type" value="Genomic_DNA"/>
</dbReference>
<keyword evidence="3" id="KW-1185">Reference proteome</keyword>
<dbReference type="Proteomes" id="UP000233375">
    <property type="component" value="Unassembled WGS sequence"/>
</dbReference>
<feature type="transmembrane region" description="Helical" evidence="1">
    <location>
        <begin position="69"/>
        <end position="91"/>
    </location>
</feature>